<reference evidence="1" key="1">
    <citation type="submission" date="2020-01" db="EMBL/GenBank/DDBJ databases">
        <authorList>
            <person name="Meier V. D."/>
            <person name="Meier V D."/>
        </authorList>
    </citation>
    <scope>NUCLEOTIDE SEQUENCE</scope>
    <source>
        <strain evidence="1">HLG_WM_MAG_10</strain>
    </source>
</reference>
<accession>A0A6S6UIN0</accession>
<evidence type="ECO:0000313" key="1">
    <source>
        <dbReference type="EMBL" id="CAA6827159.1"/>
    </source>
</evidence>
<gene>
    <name evidence="1" type="ORF">HELGO_WM52104</name>
</gene>
<sequence length="39" mass="4466">SLIWNYKRSAHEPNGVRSRAKRANKGSELINGVLLKKHH</sequence>
<dbReference type="EMBL" id="CACVAQ010000395">
    <property type="protein sequence ID" value="CAA6827159.1"/>
    <property type="molecule type" value="Genomic_DNA"/>
</dbReference>
<proteinExistence type="predicted"/>
<dbReference type="AlphaFoldDB" id="A0A6S6UIN0"/>
<protein>
    <submittedName>
        <fullName evidence="1">Uncharacterized protein</fullName>
    </submittedName>
</protein>
<name>A0A6S6UIN0_9BACT</name>
<feature type="non-terminal residue" evidence="1">
    <location>
        <position position="1"/>
    </location>
</feature>
<organism evidence="1">
    <name type="scientific">uncultured Aureispira sp</name>
    <dbReference type="NCBI Taxonomy" id="1331704"/>
    <lineage>
        <taxon>Bacteria</taxon>
        <taxon>Pseudomonadati</taxon>
        <taxon>Bacteroidota</taxon>
        <taxon>Saprospiria</taxon>
        <taxon>Saprospirales</taxon>
        <taxon>Saprospiraceae</taxon>
        <taxon>Aureispira</taxon>
        <taxon>environmental samples</taxon>
    </lineage>
</organism>